<reference evidence="2 3" key="1">
    <citation type="journal article" date="2004" name="PLoS Biol.">
        <title>Genomic insights into methanotrophy: the complete genome sequence of Methylococcus capsulatus (Bath).</title>
        <authorList>
            <person name="Ward N.L."/>
            <person name="Larsen O."/>
            <person name="Sakwa J."/>
            <person name="Bruseth L."/>
            <person name="Khouri H.M."/>
            <person name="Durkin A.S."/>
            <person name="Dimitrov G."/>
            <person name="Jiang L."/>
            <person name="Scanlan D."/>
            <person name="Kang K.H."/>
            <person name="Lewis M.R."/>
            <person name="Nelson K.E."/>
            <person name="Methe B.A."/>
            <person name="Wu M."/>
            <person name="Heidelberg J.F."/>
            <person name="Paulsen I.T."/>
            <person name="Fouts D.E."/>
            <person name="Ravel J."/>
            <person name="Tettelin H."/>
            <person name="Ren Q."/>
            <person name="Read T.D."/>
            <person name="DeBoy R.T."/>
            <person name="Seshadri R."/>
            <person name="Salzberg S.L."/>
            <person name="Jensen H.B."/>
            <person name="Birkeland N.K."/>
            <person name="Nelson W.C."/>
            <person name="Dodson R.J."/>
            <person name="Grindhaug S.H."/>
            <person name="Holt I.E."/>
            <person name="Eidhammer I."/>
            <person name="Jonasen I."/>
            <person name="Vanaken S."/>
            <person name="Utterback T.R."/>
            <person name="Feldblyum T.V."/>
            <person name="Fraser C.M."/>
            <person name="Lillehaug J.R."/>
            <person name="Eisen J.A."/>
        </authorList>
    </citation>
    <scope>NUCLEOTIDE SEQUENCE [LARGE SCALE GENOMIC DNA]</scope>
    <source>
        <strain evidence="3">ATCC 33009 / NCIMB 11132 / Bath</strain>
    </source>
</reference>
<name>Q605U7_METCA</name>
<dbReference type="KEGG" id="mca:MCA2179"/>
<dbReference type="AlphaFoldDB" id="Q605U7"/>
<protein>
    <submittedName>
        <fullName evidence="2">Putative lipoprotein</fullName>
    </submittedName>
</protein>
<evidence type="ECO:0000313" key="3">
    <source>
        <dbReference type="Proteomes" id="UP000006821"/>
    </source>
</evidence>
<evidence type="ECO:0000313" key="2">
    <source>
        <dbReference type="EMBL" id="AAU91590.1"/>
    </source>
</evidence>
<proteinExistence type="predicted"/>
<feature type="compositionally biased region" description="Basic and acidic residues" evidence="1">
    <location>
        <begin position="48"/>
        <end position="59"/>
    </location>
</feature>
<accession>Q605U7</accession>
<gene>
    <name evidence="2" type="ordered locus">MCA2179</name>
</gene>
<feature type="region of interest" description="Disordered" evidence="1">
    <location>
        <begin position="36"/>
        <end position="70"/>
    </location>
</feature>
<dbReference type="STRING" id="243233.MCA2179"/>
<evidence type="ECO:0000256" key="1">
    <source>
        <dbReference type="SAM" id="MobiDB-lite"/>
    </source>
</evidence>
<keyword evidence="2" id="KW-0449">Lipoprotein</keyword>
<organism evidence="2 3">
    <name type="scientific">Methylococcus capsulatus (strain ATCC 33009 / NCIMB 11132 / Bath)</name>
    <dbReference type="NCBI Taxonomy" id="243233"/>
    <lineage>
        <taxon>Bacteria</taxon>
        <taxon>Pseudomonadati</taxon>
        <taxon>Pseudomonadota</taxon>
        <taxon>Gammaproteobacteria</taxon>
        <taxon>Methylococcales</taxon>
        <taxon>Methylococcaceae</taxon>
        <taxon>Methylococcus</taxon>
    </lineage>
</organism>
<dbReference type="Proteomes" id="UP000006821">
    <property type="component" value="Chromosome"/>
</dbReference>
<sequence length="70" mass="7763">MQRAPRHLLHPFESTMKPYQKIAVILLGTAFLSACGKEGPFGNTPGPKKPEWMKSKNETPEETDASPPNK</sequence>
<dbReference type="EMBL" id="AE017282">
    <property type="protein sequence ID" value="AAU91590.1"/>
    <property type="molecule type" value="Genomic_DNA"/>
</dbReference>
<dbReference type="PROSITE" id="PS51257">
    <property type="entry name" value="PROKAR_LIPOPROTEIN"/>
    <property type="match status" value="1"/>
</dbReference>
<dbReference type="HOGENOM" id="CLU_2753210_0_0_6"/>